<dbReference type="EC" id="2.7.4.7" evidence="6"/>
<dbReference type="EMBL" id="FNFY01000003">
    <property type="protein sequence ID" value="SDK42196.1"/>
    <property type="molecule type" value="Genomic_DNA"/>
</dbReference>
<evidence type="ECO:0000256" key="14">
    <source>
        <dbReference type="ARBA" id="ARBA00042102"/>
    </source>
</evidence>
<name>A0A1G9BRX3_9BACL</name>
<evidence type="ECO:0000256" key="3">
    <source>
        <dbReference type="ARBA" id="ARBA00004769"/>
    </source>
</evidence>
<comment type="catalytic activity">
    <reaction evidence="1">
        <text>4-amino-5-hydroxymethyl-2-methylpyrimidine + ATP = 4-amino-2-methyl-5-(phosphooxymethyl)pyrimidine + ADP + H(+)</text>
        <dbReference type="Rhea" id="RHEA:23096"/>
        <dbReference type="ChEBI" id="CHEBI:15378"/>
        <dbReference type="ChEBI" id="CHEBI:16892"/>
        <dbReference type="ChEBI" id="CHEBI:30616"/>
        <dbReference type="ChEBI" id="CHEBI:58354"/>
        <dbReference type="ChEBI" id="CHEBI:456216"/>
        <dbReference type="EC" id="2.7.1.49"/>
    </reaction>
</comment>
<keyword evidence="8" id="KW-0808">Transferase</keyword>
<evidence type="ECO:0000313" key="18">
    <source>
        <dbReference type="Proteomes" id="UP000199008"/>
    </source>
</evidence>
<keyword evidence="18" id="KW-1185">Reference proteome</keyword>
<dbReference type="Gene3D" id="3.40.1190.20">
    <property type="match status" value="1"/>
</dbReference>
<dbReference type="CDD" id="cd01169">
    <property type="entry name" value="HMPP_kinase"/>
    <property type="match status" value="1"/>
</dbReference>
<dbReference type="InterPro" id="IPR029056">
    <property type="entry name" value="Ribokinase-like"/>
</dbReference>
<dbReference type="GO" id="GO:0005829">
    <property type="term" value="C:cytosol"/>
    <property type="evidence" value="ECO:0007669"/>
    <property type="project" value="TreeGrafter"/>
</dbReference>
<evidence type="ECO:0000256" key="6">
    <source>
        <dbReference type="ARBA" id="ARBA00012963"/>
    </source>
</evidence>
<dbReference type="AlphaFoldDB" id="A0A1G9BRX3"/>
<evidence type="ECO:0000256" key="13">
    <source>
        <dbReference type="ARBA" id="ARBA00037917"/>
    </source>
</evidence>
<sequence>MTESLPIALTVAGTDPTGGAGVLADIKSFHSREVYGMSAVTSLTAQNTMGVQDVFNVPADFLKAQLESIFSDEMPHAMKSGMIATEEMMRVLKKYVTKYEMPLVIDPVMISTSGHNLISEDAIDYLRDELLPAALTVTPNIMEAEKLTGVDIENEEDVRKAAKVFIEEIGVKSVIIKGGHLKGAAVDYLFEKDSETSLSSDRVDTHHTHGTGCTFSAVITAELAKGKTLKEAFHTGKNYITKAIQETPEIGRGDGPVNHFAYKGEL</sequence>
<evidence type="ECO:0000256" key="7">
    <source>
        <dbReference type="ARBA" id="ARBA00019161"/>
    </source>
</evidence>
<dbReference type="FunFam" id="3.40.1190.20:FF:000003">
    <property type="entry name" value="Phosphomethylpyrimidine kinase ThiD"/>
    <property type="match status" value="1"/>
</dbReference>
<keyword evidence="12" id="KW-0784">Thiamine biosynthesis</keyword>
<dbReference type="InterPro" id="IPR004399">
    <property type="entry name" value="HMP/HMP-P_kinase_dom"/>
</dbReference>
<dbReference type="GO" id="GO:0009228">
    <property type="term" value="P:thiamine biosynthetic process"/>
    <property type="evidence" value="ECO:0007669"/>
    <property type="project" value="UniProtKB-KW"/>
</dbReference>
<keyword evidence="9" id="KW-0547">Nucleotide-binding</keyword>
<accession>A0A1G9BRX3</accession>
<gene>
    <name evidence="17" type="ORF">SAMN05216216_10382</name>
</gene>
<evidence type="ECO:0000256" key="9">
    <source>
        <dbReference type="ARBA" id="ARBA00022741"/>
    </source>
</evidence>
<dbReference type="EC" id="2.7.1.49" evidence="5"/>
<comment type="catalytic activity">
    <reaction evidence="2">
        <text>4-amino-2-methyl-5-(phosphooxymethyl)pyrimidine + ATP = 4-amino-2-methyl-5-(diphosphooxymethyl)pyrimidine + ADP</text>
        <dbReference type="Rhea" id="RHEA:19893"/>
        <dbReference type="ChEBI" id="CHEBI:30616"/>
        <dbReference type="ChEBI" id="CHEBI:57841"/>
        <dbReference type="ChEBI" id="CHEBI:58354"/>
        <dbReference type="ChEBI" id="CHEBI:456216"/>
        <dbReference type="EC" id="2.7.4.7"/>
    </reaction>
</comment>
<dbReference type="OrthoDB" id="9810880at2"/>
<comment type="similarity">
    <text evidence="4">Belongs to the ThiD family.</text>
</comment>
<dbReference type="GO" id="GO:0005524">
    <property type="term" value="F:ATP binding"/>
    <property type="evidence" value="ECO:0007669"/>
    <property type="project" value="UniProtKB-KW"/>
</dbReference>
<evidence type="ECO:0000256" key="12">
    <source>
        <dbReference type="ARBA" id="ARBA00022977"/>
    </source>
</evidence>
<evidence type="ECO:0000256" key="4">
    <source>
        <dbReference type="ARBA" id="ARBA00009879"/>
    </source>
</evidence>
<evidence type="ECO:0000256" key="1">
    <source>
        <dbReference type="ARBA" id="ARBA00000151"/>
    </source>
</evidence>
<evidence type="ECO:0000256" key="2">
    <source>
        <dbReference type="ARBA" id="ARBA00000565"/>
    </source>
</evidence>
<dbReference type="GO" id="GO:0008902">
    <property type="term" value="F:hydroxymethylpyrimidine kinase activity"/>
    <property type="evidence" value="ECO:0007669"/>
    <property type="project" value="UniProtKB-EC"/>
</dbReference>
<dbReference type="PANTHER" id="PTHR20858">
    <property type="entry name" value="PHOSPHOMETHYLPYRIMIDINE KINASE"/>
    <property type="match status" value="1"/>
</dbReference>
<protein>
    <recommendedName>
        <fullName evidence="7">Hydroxymethylpyrimidine/phosphomethylpyrimidine kinase</fullName>
        <ecNumber evidence="5">2.7.1.49</ecNumber>
        <ecNumber evidence="6">2.7.4.7</ecNumber>
    </recommendedName>
    <alternativeName>
        <fullName evidence="14">Hydroxymethylpyrimidine kinase</fullName>
    </alternativeName>
    <alternativeName>
        <fullName evidence="15">Hydroxymethylpyrimidine phosphate kinase</fullName>
    </alternativeName>
</protein>
<dbReference type="SUPFAM" id="SSF53613">
    <property type="entry name" value="Ribokinase-like"/>
    <property type="match status" value="1"/>
</dbReference>
<evidence type="ECO:0000259" key="16">
    <source>
        <dbReference type="Pfam" id="PF08543"/>
    </source>
</evidence>
<dbReference type="GO" id="GO:0008972">
    <property type="term" value="F:phosphomethylpyrimidine kinase activity"/>
    <property type="evidence" value="ECO:0007669"/>
    <property type="project" value="UniProtKB-EC"/>
</dbReference>
<dbReference type="Pfam" id="PF08543">
    <property type="entry name" value="Phos_pyr_kin"/>
    <property type="match status" value="1"/>
</dbReference>
<evidence type="ECO:0000256" key="11">
    <source>
        <dbReference type="ARBA" id="ARBA00022840"/>
    </source>
</evidence>
<reference evidence="18" key="1">
    <citation type="submission" date="2016-10" db="EMBL/GenBank/DDBJ databases">
        <authorList>
            <person name="Varghese N."/>
            <person name="Submissions S."/>
        </authorList>
    </citation>
    <scope>NUCLEOTIDE SEQUENCE [LARGE SCALE GENOMIC DNA]</scope>
    <source>
        <strain evidence="18">CGMCC 1.8895</strain>
    </source>
</reference>
<organism evidence="17 18">
    <name type="scientific">Lacicoccus qingdaonensis</name>
    <dbReference type="NCBI Taxonomy" id="576118"/>
    <lineage>
        <taxon>Bacteria</taxon>
        <taxon>Bacillati</taxon>
        <taxon>Bacillota</taxon>
        <taxon>Bacilli</taxon>
        <taxon>Bacillales</taxon>
        <taxon>Salinicoccaceae</taxon>
        <taxon>Lacicoccus</taxon>
    </lineage>
</organism>
<dbReference type="PANTHER" id="PTHR20858:SF17">
    <property type="entry name" value="HYDROXYMETHYLPYRIMIDINE_PHOSPHOMETHYLPYRIMIDINE KINASE THI20-RELATED"/>
    <property type="match status" value="1"/>
</dbReference>
<feature type="domain" description="Pyridoxamine kinase/Phosphomethylpyrimidine kinase" evidence="16">
    <location>
        <begin position="15"/>
        <end position="258"/>
    </location>
</feature>
<dbReference type="InterPro" id="IPR013749">
    <property type="entry name" value="PM/HMP-P_kinase-1"/>
</dbReference>
<keyword evidence="11" id="KW-0067">ATP-binding</keyword>
<keyword evidence="10 17" id="KW-0418">Kinase</keyword>
<dbReference type="Proteomes" id="UP000199008">
    <property type="component" value="Unassembled WGS sequence"/>
</dbReference>
<evidence type="ECO:0000256" key="15">
    <source>
        <dbReference type="ARBA" id="ARBA00043176"/>
    </source>
</evidence>
<comment type="pathway">
    <text evidence="13">Cofactor biosynthesis; thiamine diphosphate biosynthesis; 4-amino-2-methyl-5-diphosphomethylpyrimidine from 5-amino-1-(5-phospho-D-ribosyl)imidazole: step 2/3.</text>
</comment>
<dbReference type="STRING" id="576118.SAMN05216216_10382"/>
<evidence type="ECO:0000256" key="5">
    <source>
        <dbReference type="ARBA" id="ARBA00012135"/>
    </source>
</evidence>
<evidence type="ECO:0000313" key="17">
    <source>
        <dbReference type="EMBL" id="SDK42196.1"/>
    </source>
</evidence>
<dbReference type="NCBIfam" id="TIGR00097">
    <property type="entry name" value="HMP-P_kinase"/>
    <property type="match status" value="1"/>
</dbReference>
<proteinExistence type="inferred from homology"/>
<evidence type="ECO:0000256" key="8">
    <source>
        <dbReference type="ARBA" id="ARBA00022679"/>
    </source>
</evidence>
<evidence type="ECO:0000256" key="10">
    <source>
        <dbReference type="ARBA" id="ARBA00022777"/>
    </source>
</evidence>
<dbReference type="RefSeq" id="WP_092984489.1">
    <property type="nucleotide sequence ID" value="NZ_FNFY01000003.1"/>
</dbReference>
<comment type="pathway">
    <text evidence="3">Cofactor biosynthesis; thiamine diphosphate biosynthesis; 4-amino-2-methyl-5-diphosphomethylpyrimidine from 5-amino-1-(5-phospho-D-ribosyl)imidazole: step 3/3.</text>
</comment>